<dbReference type="EMBL" id="JAFIRN010000019">
    <property type="protein sequence ID" value="KAG5830885.1"/>
    <property type="molecule type" value="Genomic_DNA"/>
</dbReference>
<name>A0A9D3LHL6_ANGAN</name>
<evidence type="ECO:0000313" key="3">
    <source>
        <dbReference type="Proteomes" id="UP001044222"/>
    </source>
</evidence>
<comment type="caution">
    <text evidence="2">The sequence shown here is derived from an EMBL/GenBank/DDBJ whole genome shotgun (WGS) entry which is preliminary data.</text>
</comment>
<dbReference type="AlphaFoldDB" id="A0A9D3LHL6"/>
<evidence type="ECO:0000313" key="2">
    <source>
        <dbReference type="EMBL" id="KAG5830885.1"/>
    </source>
</evidence>
<accession>A0A9D3LHL6</accession>
<feature type="compositionally biased region" description="Basic and acidic residues" evidence="1">
    <location>
        <begin position="1"/>
        <end position="17"/>
    </location>
</feature>
<protein>
    <submittedName>
        <fullName evidence="2">Uncharacterized protein</fullName>
    </submittedName>
</protein>
<dbReference type="Proteomes" id="UP001044222">
    <property type="component" value="Chromosome 19"/>
</dbReference>
<reference evidence="2" key="1">
    <citation type="submission" date="2021-01" db="EMBL/GenBank/DDBJ databases">
        <title>A chromosome-scale assembly of European eel, Anguilla anguilla.</title>
        <authorList>
            <person name="Henkel C."/>
            <person name="Jong-Raadsen S.A."/>
            <person name="Dufour S."/>
            <person name="Weltzien F.-A."/>
            <person name="Palstra A.P."/>
            <person name="Pelster B."/>
            <person name="Spaink H.P."/>
            <person name="Van Den Thillart G.E."/>
            <person name="Jansen H."/>
            <person name="Zahm M."/>
            <person name="Klopp C."/>
            <person name="Cedric C."/>
            <person name="Louis A."/>
            <person name="Berthelot C."/>
            <person name="Parey E."/>
            <person name="Roest Crollius H."/>
            <person name="Montfort J."/>
            <person name="Robinson-Rechavi M."/>
            <person name="Bucao C."/>
            <person name="Bouchez O."/>
            <person name="Gislard M."/>
            <person name="Lluch J."/>
            <person name="Milhes M."/>
            <person name="Lampietro C."/>
            <person name="Lopez Roques C."/>
            <person name="Donnadieu C."/>
            <person name="Braasch I."/>
            <person name="Desvignes T."/>
            <person name="Postlethwait J."/>
            <person name="Bobe J."/>
            <person name="Guiguen Y."/>
            <person name="Dirks R."/>
        </authorList>
    </citation>
    <scope>NUCLEOTIDE SEQUENCE</scope>
    <source>
        <strain evidence="2">Tag_6206</strain>
        <tissue evidence="2">Liver</tissue>
    </source>
</reference>
<organism evidence="2 3">
    <name type="scientific">Anguilla anguilla</name>
    <name type="common">European freshwater eel</name>
    <name type="synonym">Muraena anguilla</name>
    <dbReference type="NCBI Taxonomy" id="7936"/>
    <lineage>
        <taxon>Eukaryota</taxon>
        <taxon>Metazoa</taxon>
        <taxon>Chordata</taxon>
        <taxon>Craniata</taxon>
        <taxon>Vertebrata</taxon>
        <taxon>Euteleostomi</taxon>
        <taxon>Actinopterygii</taxon>
        <taxon>Neopterygii</taxon>
        <taxon>Teleostei</taxon>
        <taxon>Anguilliformes</taxon>
        <taxon>Anguillidae</taxon>
        <taxon>Anguilla</taxon>
    </lineage>
</organism>
<gene>
    <name evidence="2" type="ORF">ANANG_G00315280</name>
</gene>
<keyword evidence="3" id="KW-1185">Reference proteome</keyword>
<proteinExistence type="predicted"/>
<feature type="region of interest" description="Disordered" evidence="1">
    <location>
        <begin position="1"/>
        <end position="20"/>
    </location>
</feature>
<evidence type="ECO:0000256" key="1">
    <source>
        <dbReference type="SAM" id="MobiDB-lite"/>
    </source>
</evidence>
<sequence>MYLKPQEGDRRHPDPVPRDLVGGRLPPLPVRRVCWTRSPPSLLDVLLLKMLSSLLYTIKKKMT</sequence>